<comment type="function">
    <text evidence="5">This is one of the proteins that bind and probably mediate the attachment of the 5S RNA into the large ribosomal subunit, where it forms part of the central protuberance. In the 70S ribosome it contacts protein S13 of the 30S subunit (bridge B1b), connecting the 2 subunits; this bridge is implicated in subunit movement. Contacts the P site tRNA; the 5S rRNA and some of its associated proteins might help stabilize positioning of ribosome-bound tRNAs.</text>
</comment>
<name>A0A1I4LJS0_9FIRM</name>
<dbReference type="OrthoDB" id="9806626at2"/>
<proteinExistence type="inferred from homology"/>
<dbReference type="PIRSF" id="PIRSF002161">
    <property type="entry name" value="Ribosomal_L5"/>
    <property type="match status" value="1"/>
</dbReference>
<dbReference type="GO" id="GO:0000049">
    <property type="term" value="F:tRNA binding"/>
    <property type="evidence" value="ECO:0007669"/>
    <property type="project" value="UniProtKB-UniRule"/>
</dbReference>
<keyword evidence="11" id="KW-1185">Reference proteome</keyword>
<dbReference type="GO" id="GO:0005840">
    <property type="term" value="C:ribosome"/>
    <property type="evidence" value="ECO:0007669"/>
    <property type="project" value="UniProtKB-KW"/>
</dbReference>
<dbReference type="InterPro" id="IPR031310">
    <property type="entry name" value="Ribosomal_uL5_N"/>
</dbReference>
<evidence type="ECO:0000256" key="5">
    <source>
        <dbReference type="ARBA" id="ARBA00058604"/>
    </source>
</evidence>
<dbReference type="NCBIfam" id="NF000585">
    <property type="entry name" value="PRK00010.1"/>
    <property type="match status" value="1"/>
</dbReference>
<protein>
    <recommendedName>
        <fullName evidence="4 6">Large ribosomal subunit protein uL5</fullName>
    </recommendedName>
</protein>
<keyword evidence="3 6" id="KW-0687">Ribonucleoprotein</keyword>
<dbReference type="FunFam" id="3.30.1440.10:FF:000001">
    <property type="entry name" value="50S ribosomal protein L5"/>
    <property type="match status" value="1"/>
</dbReference>
<organism evidence="10 11">
    <name type="scientific">Halanaerobium salsuginis</name>
    <dbReference type="NCBI Taxonomy" id="29563"/>
    <lineage>
        <taxon>Bacteria</taxon>
        <taxon>Bacillati</taxon>
        <taxon>Bacillota</taxon>
        <taxon>Clostridia</taxon>
        <taxon>Halanaerobiales</taxon>
        <taxon>Halanaerobiaceae</taxon>
        <taxon>Halanaerobium</taxon>
    </lineage>
</organism>
<feature type="domain" description="Large ribosomal subunit protein uL5 N-terminal" evidence="8">
    <location>
        <begin position="24"/>
        <end position="80"/>
    </location>
</feature>
<evidence type="ECO:0000256" key="3">
    <source>
        <dbReference type="ARBA" id="ARBA00023274"/>
    </source>
</evidence>
<evidence type="ECO:0000313" key="10">
    <source>
        <dbReference type="EMBL" id="SFL91245.1"/>
    </source>
</evidence>
<dbReference type="GO" id="GO:0019843">
    <property type="term" value="F:rRNA binding"/>
    <property type="evidence" value="ECO:0007669"/>
    <property type="project" value="UniProtKB-UniRule"/>
</dbReference>
<dbReference type="AlphaFoldDB" id="A0A1I4LJS0"/>
<accession>A0A1I4LJS0</accession>
<dbReference type="InterPro" id="IPR031309">
    <property type="entry name" value="Ribosomal_uL5_C"/>
</dbReference>
<evidence type="ECO:0000256" key="2">
    <source>
        <dbReference type="ARBA" id="ARBA00022980"/>
    </source>
</evidence>
<dbReference type="InterPro" id="IPR002132">
    <property type="entry name" value="Ribosomal_uL5"/>
</dbReference>
<dbReference type="Pfam" id="PF00281">
    <property type="entry name" value="Ribosomal_L5"/>
    <property type="match status" value="1"/>
</dbReference>
<reference evidence="10 11" key="1">
    <citation type="submission" date="2016-10" db="EMBL/GenBank/DDBJ databases">
        <authorList>
            <person name="de Groot N.N."/>
        </authorList>
    </citation>
    <scope>NUCLEOTIDE SEQUENCE [LARGE SCALE GENOMIC DNA]</scope>
    <source>
        <strain evidence="10 11">ATCC 51327</strain>
    </source>
</reference>
<dbReference type="Gene3D" id="3.30.1440.10">
    <property type="match status" value="1"/>
</dbReference>
<dbReference type="SUPFAM" id="SSF55282">
    <property type="entry name" value="RL5-like"/>
    <property type="match status" value="1"/>
</dbReference>
<evidence type="ECO:0000256" key="7">
    <source>
        <dbReference type="RuleBase" id="RU003930"/>
    </source>
</evidence>
<sequence length="179" mass="20186">MSVLANEYKEEILPQLMEKFSYDNVMQVPKIEKLIINVGLGDAKDDTKLLDTVVEEIARITGQSPTITRAKKSIANFKIREGMPVGVKVSLRGELMYEFLYKLINITMPRIRDFRGVSPKSFDGRGNYSLGISEHTVFPEINIDNVDNVHGLEITIVTSAETDEEAFELLSIMGMPFKK</sequence>
<dbReference type="Proteomes" id="UP000199006">
    <property type="component" value="Unassembled WGS sequence"/>
</dbReference>
<comment type="subunit">
    <text evidence="6">Part of the 50S ribosomal subunit; part of the 5S rRNA/L5/L18/L25 subcomplex. Contacts the 5S rRNA and the P site tRNA. Forms a bridge to the 30S subunit in the 70S ribosome.</text>
</comment>
<dbReference type="GO" id="GO:0003735">
    <property type="term" value="F:structural constituent of ribosome"/>
    <property type="evidence" value="ECO:0007669"/>
    <property type="project" value="InterPro"/>
</dbReference>
<dbReference type="EMBL" id="FOTI01000041">
    <property type="protein sequence ID" value="SFL91245.1"/>
    <property type="molecule type" value="Genomic_DNA"/>
</dbReference>
<dbReference type="PANTHER" id="PTHR11994">
    <property type="entry name" value="60S RIBOSOMAL PROTEIN L11-RELATED"/>
    <property type="match status" value="1"/>
</dbReference>
<keyword evidence="2 6" id="KW-0689">Ribosomal protein</keyword>
<dbReference type="GO" id="GO:1990904">
    <property type="term" value="C:ribonucleoprotein complex"/>
    <property type="evidence" value="ECO:0007669"/>
    <property type="project" value="UniProtKB-KW"/>
</dbReference>
<feature type="domain" description="Large ribosomal subunit protein uL5 C-terminal" evidence="9">
    <location>
        <begin position="84"/>
        <end position="177"/>
    </location>
</feature>
<dbReference type="STRING" id="29563.SAMN02983006_02343"/>
<dbReference type="RefSeq" id="WP_089862370.1">
    <property type="nucleotide sequence ID" value="NZ_FOTI01000041.1"/>
</dbReference>
<dbReference type="Pfam" id="PF00673">
    <property type="entry name" value="Ribosomal_L5_C"/>
    <property type="match status" value="1"/>
</dbReference>
<comment type="function">
    <text evidence="6">This is 1 of the proteins that bind and probably mediate the attachment of the 5S RNA into the large ribosomal subunit, where it forms part of the central protuberance. In the 70S ribosome it contacts protein S13 of the 30S subunit (bridge B1b), connecting the 2 subunits; this bridge is implicated in subunit movement. Contacts the P site tRNA; the 5S rRNA and some of its associated proteins might help stabilize positioning of ribosome-bound tRNAs.</text>
</comment>
<evidence type="ECO:0000259" key="9">
    <source>
        <dbReference type="Pfam" id="PF00673"/>
    </source>
</evidence>
<gene>
    <name evidence="6" type="primary">rplE</name>
    <name evidence="10" type="ORF">SAMN02983006_02343</name>
</gene>
<evidence type="ECO:0000256" key="1">
    <source>
        <dbReference type="ARBA" id="ARBA00008553"/>
    </source>
</evidence>
<comment type="similarity">
    <text evidence="1 6 7">Belongs to the universal ribosomal protein uL5 family.</text>
</comment>
<dbReference type="GO" id="GO:0006412">
    <property type="term" value="P:translation"/>
    <property type="evidence" value="ECO:0007669"/>
    <property type="project" value="UniProtKB-UniRule"/>
</dbReference>
<dbReference type="HAMAP" id="MF_01333_B">
    <property type="entry name" value="Ribosomal_uL5_B"/>
    <property type="match status" value="1"/>
</dbReference>
<dbReference type="InterPro" id="IPR022803">
    <property type="entry name" value="Ribosomal_uL5_dom_sf"/>
</dbReference>
<evidence type="ECO:0000313" key="11">
    <source>
        <dbReference type="Proteomes" id="UP000199006"/>
    </source>
</evidence>
<evidence type="ECO:0000256" key="6">
    <source>
        <dbReference type="HAMAP-Rule" id="MF_01333"/>
    </source>
</evidence>
<keyword evidence="6" id="KW-0694">RNA-binding</keyword>
<keyword evidence="6" id="KW-0820">tRNA-binding</keyword>
<evidence type="ECO:0000259" key="8">
    <source>
        <dbReference type="Pfam" id="PF00281"/>
    </source>
</evidence>
<keyword evidence="6" id="KW-0699">rRNA-binding</keyword>
<dbReference type="InterPro" id="IPR020930">
    <property type="entry name" value="Ribosomal_uL5_bac-type"/>
</dbReference>
<evidence type="ECO:0000256" key="4">
    <source>
        <dbReference type="ARBA" id="ARBA00035245"/>
    </source>
</evidence>